<comment type="caution">
    <text evidence="2">The sequence shown here is derived from an EMBL/GenBank/DDBJ whole genome shotgun (WGS) entry which is preliminary data.</text>
</comment>
<dbReference type="AlphaFoldDB" id="A0A7W2TTV3"/>
<proteinExistence type="predicted"/>
<dbReference type="EMBL" id="JACFXU010000013">
    <property type="protein sequence ID" value="MBA6411745.1"/>
    <property type="molecule type" value="Genomic_DNA"/>
</dbReference>
<reference evidence="2 3" key="1">
    <citation type="submission" date="2020-07" db="EMBL/GenBank/DDBJ databases">
        <title>Halieaceae bacterium, F7430, whole genome shotgun sequencing project.</title>
        <authorList>
            <person name="Jiang S."/>
            <person name="Liu Z.W."/>
            <person name="Du Z.J."/>
        </authorList>
    </citation>
    <scope>NUCLEOTIDE SEQUENCE [LARGE SCALE GENOMIC DNA]</scope>
    <source>
        <strain evidence="2 3">F7430</strain>
    </source>
</reference>
<evidence type="ECO:0000313" key="3">
    <source>
        <dbReference type="Proteomes" id="UP000539350"/>
    </source>
</evidence>
<dbReference type="Proteomes" id="UP000539350">
    <property type="component" value="Unassembled WGS sequence"/>
</dbReference>
<dbReference type="InterPro" id="IPR001466">
    <property type="entry name" value="Beta-lactam-related"/>
</dbReference>
<gene>
    <name evidence="2" type="ORF">H2508_01290</name>
</gene>
<name>A0A7W2TTV3_9GAMM</name>
<keyword evidence="3" id="KW-1185">Reference proteome</keyword>
<sequence>MRTRDMTMKLVTPASVGICEQQLARVGEQLRRAYVGPGKLPGSITLVSRGTQTCYMDIAGYRDLERAQPMTEDTVFRLYSMSKPITSVAFMTLYERGLVALEDPVERYIPAFRNLAVRKAGAFPAFETQPCQRPMIIRDLLRHTSGLTYDFLRESNIDYAYRKLQVGNPRPDYSLADMIEQLAQLPLEFSPGQHWNYSLATDVLGYLIEIISGQSLADFLEQTIFQPLGMVDTGFNIRPEQQLRFASCYQHDKNKRLVINDDGQDSQFRDRVFYSGGGGLLSTAGDYQRFCHMLISGGTLDEQRIIGSRTLDFMTENHLPGGVDLAQIAMGNFSETTYEGVGFGLGFATKVDPVANGYPTSRGSYFWSGLASTLFWVDPVEELTVIFMSQFMPASVFNIRAQLEAMIYAALE</sequence>
<dbReference type="PANTHER" id="PTHR43283">
    <property type="entry name" value="BETA-LACTAMASE-RELATED"/>
    <property type="match status" value="1"/>
</dbReference>
<evidence type="ECO:0000259" key="1">
    <source>
        <dbReference type="Pfam" id="PF00144"/>
    </source>
</evidence>
<dbReference type="InterPro" id="IPR012338">
    <property type="entry name" value="Beta-lactam/transpept-like"/>
</dbReference>
<organism evidence="2 3">
    <name type="scientific">Sediminihaliea albiluteola</name>
    <dbReference type="NCBI Taxonomy" id="2758564"/>
    <lineage>
        <taxon>Bacteria</taxon>
        <taxon>Pseudomonadati</taxon>
        <taxon>Pseudomonadota</taxon>
        <taxon>Gammaproteobacteria</taxon>
        <taxon>Cellvibrionales</taxon>
        <taxon>Halieaceae</taxon>
        <taxon>Sediminihaliea</taxon>
    </lineage>
</organism>
<dbReference type="InterPro" id="IPR050789">
    <property type="entry name" value="Diverse_Enzym_Activities"/>
</dbReference>
<dbReference type="Gene3D" id="3.40.710.10">
    <property type="entry name" value="DD-peptidase/beta-lactamase superfamily"/>
    <property type="match status" value="1"/>
</dbReference>
<feature type="domain" description="Beta-lactamase-related" evidence="1">
    <location>
        <begin position="33"/>
        <end position="394"/>
    </location>
</feature>
<protein>
    <submittedName>
        <fullName evidence="2">Beta-lactamase family protein</fullName>
    </submittedName>
</protein>
<dbReference type="SUPFAM" id="SSF56601">
    <property type="entry name" value="beta-lactamase/transpeptidase-like"/>
    <property type="match status" value="1"/>
</dbReference>
<dbReference type="Pfam" id="PF00144">
    <property type="entry name" value="Beta-lactamase"/>
    <property type="match status" value="1"/>
</dbReference>
<evidence type="ECO:0000313" key="2">
    <source>
        <dbReference type="EMBL" id="MBA6411745.1"/>
    </source>
</evidence>
<dbReference type="PANTHER" id="PTHR43283:SF3">
    <property type="entry name" value="BETA-LACTAMASE FAMILY PROTEIN (AFU_ORTHOLOGUE AFUA_5G07500)"/>
    <property type="match status" value="1"/>
</dbReference>
<accession>A0A7W2TTV3</accession>